<keyword evidence="6" id="KW-0493">Microtubule</keyword>
<evidence type="ECO:0000256" key="4">
    <source>
        <dbReference type="ARBA" id="ARBA00022737"/>
    </source>
</evidence>
<evidence type="ECO:0000256" key="5">
    <source>
        <dbReference type="ARBA" id="ARBA00023212"/>
    </source>
</evidence>
<gene>
    <name evidence="8" type="ORF">Bpfe_020440</name>
</gene>
<feature type="compositionally biased region" description="Low complexity" evidence="7">
    <location>
        <begin position="18"/>
        <end position="33"/>
    </location>
</feature>
<organism evidence="8 9">
    <name type="scientific">Biomphalaria pfeifferi</name>
    <name type="common">Bloodfluke planorb</name>
    <name type="synonym">Freshwater snail</name>
    <dbReference type="NCBI Taxonomy" id="112525"/>
    <lineage>
        <taxon>Eukaryota</taxon>
        <taxon>Metazoa</taxon>
        <taxon>Spiralia</taxon>
        <taxon>Lophotrochozoa</taxon>
        <taxon>Mollusca</taxon>
        <taxon>Gastropoda</taxon>
        <taxon>Heterobranchia</taxon>
        <taxon>Euthyneura</taxon>
        <taxon>Panpulmonata</taxon>
        <taxon>Hygrophila</taxon>
        <taxon>Lymnaeoidea</taxon>
        <taxon>Planorbidae</taxon>
        <taxon>Biomphalaria</taxon>
    </lineage>
</organism>
<keyword evidence="2 6" id="KW-0963">Cytoplasm</keyword>
<sequence>MTLDNKNQHKSHEHTKKSGPSSLMSQSQSAFGSDDSFDLYRPDWKYWSKQYDNNMPKPFEDNPVFGKHVVSALPPIDLQWKAEAVINSFGNISHQPSGGNKIIFNEKIKWKAKSKIGSLQNINYKTNPSSPRRIPGKHYLPAGTELNIINAKYERIGAKVGSLENATHTPRGGDIIIPQWKLNWNKKSRVGSLENIHHQPGGGQLYVMNQHLEWRSKPRASSLENVHNLPLEHHYGNQTWDEKARFTSVEHTPRTGHVVQNHMKLPWEEDLHLNKVHSED</sequence>
<dbReference type="PROSITE" id="PS51491">
    <property type="entry name" value="TAU_MAP_2"/>
    <property type="match status" value="1"/>
</dbReference>
<evidence type="ECO:0000256" key="2">
    <source>
        <dbReference type="ARBA" id="ARBA00022490"/>
    </source>
</evidence>
<keyword evidence="9" id="KW-1185">Reference proteome</keyword>
<accession>A0AAD8F4U2</accession>
<dbReference type="PROSITE" id="PS00229">
    <property type="entry name" value="TAU_MAP_1"/>
    <property type="match status" value="1"/>
</dbReference>
<evidence type="ECO:0000256" key="7">
    <source>
        <dbReference type="SAM" id="MobiDB-lite"/>
    </source>
</evidence>
<comment type="subcellular location">
    <subcellularLocation>
        <location evidence="1 6">Cytoplasm</location>
        <location evidence="1 6">Cytoskeleton</location>
    </subcellularLocation>
</comment>
<evidence type="ECO:0000313" key="8">
    <source>
        <dbReference type="EMBL" id="KAK0050059.1"/>
    </source>
</evidence>
<evidence type="ECO:0000256" key="1">
    <source>
        <dbReference type="ARBA" id="ARBA00004245"/>
    </source>
</evidence>
<dbReference type="GO" id="GO:0005874">
    <property type="term" value="C:microtubule"/>
    <property type="evidence" value="ECO:0007669"/>
    <property type="project" value="UniProtKB-KW"/>
</dbReference>
<feature type="compositionally biased region" description="Basic residues" evidence="7">
    <location>
        <begin position="8"/>
        <end position="17"/>
    </location>
</feature>
<dbReference type="InterPro" id="IPR001084">
    <property type="entry name" value="MAP_tubulin-bd_rpt"/>
</dbReference>
<dbReference type="EMBL" id="JASAOG010000118">
    <property type="protein sequence ID" value="KAK0050059.1"/>
    <property type="molecule type" value="Genomic_DNA"/>
</dbReference>
<comment type="caution">
    <text evidence="8">The sequence shown here is derived from an EMBL/GenBank/DDBJ whole genome shotgun (WGS) entry which is preliminary data.</text>
</comment>
<proteinExistence type="predicted"/>
<name>A0AAD8F4U2_BIOPF</name>
<dbReference type="PANTHER" id="PTHR11501:SF18">
    <property type="entry name" value="MICROTUBULE-ASSOCIATED PROTEIN"/>
    <property type="match status" value="1"/>
</dbReference>
<reference evidence="8" key="1">
    <citation type="journal article" date="2023" name="PLoS Negl. Trop. Dis.">
        <title>A genome sequence for Biomphalaria pfeifferi, the major vector snail for the human-infecting parasite Schistosoma mansoni.</title>
        <authorList>
            <person name="Bu L."/>
            <person name="Lu L."/>
            <person name="Laidemitt M.R."/>
            <person name="Zhang S.M."/>
            <person name="Mutuku M."/>
            <person name="Mkoji G."/>
            <person name="Steinauer M."/>
            <person name="Loker E.S."/>
        </authorList>
    </citation>
    <scope>NUCLEOTIDE SEQUENCE</scope>
    <source>
        <strain evidence="8">KasaAsao</strain>
    </source>
</reference>
<evidence type="ECO:0000256" key="3">
    <source>
        <dbReference type="ARBA" id="ARBA00022553"/>
    </source>
</evidence>
<keyword evidence="4" id="KW-0677">Repeat</keyword>
<keyword evidence="5 6" id="KW-0206">Cytoskeleton</keyword>
<dbReference type="GO" id="GO:0008017">
    <property type="term" value="F:microtubule binding"/>
    <property type="evidence" value="ECO:0007669"/>
    <property type="project" value="InterPro"/>
</dbReference>
<dbReference type="Pfam" id="PF00418">
    <property type="entry name" value="Tubulin-binding"/>
    <property type="match status" value="3"/>
</dbReference>
<reference evidence="8" key="2">
    <citation type="submission" date="2023-04" db="EMBL/GenBank/DDBJ databases">
        <authorList>
            <person name="Bu L."/>
            <person name="Lu L."/>
            <person name="Laidemitt M.R."/>
            <person name="Zhang S.M."/>
            <person name="Mutuku M."/>
            <person name="Mkoji G."/>
            <person name="Steinauer M."/>
            <person name="Loker E.S."/>
        </authorList>
    </citation>
    <scope>NUCLEOTIDE SEQUENCE</scope>
    <source>
        <strain evidence="8">KasaAsao</strain>
        <tissue evidence="8">Whole Snail</tissue>
    </source>
</reference>
<dbReference type="InterPro" id="IPR027324">
    <property type="entry name" value="MAP2/MAP4/Tau"/>
</dbReference>
<protein>
    <recommendedName>
        <fullName evidence="6">Microtubule-associated protein</fullName>
    </recommendedName>
</protein>
<keyword evidence="3" id="KW-0597">Phosphoprotein</keyword>
<evidence type="ECO:0000313" key="9">
    <source>
        <dbReference type="Proteomes" id="UP001233172"/>
    </source>
</evidence>
<dbReference type="AlphaFoldDB" id="A0AAD8F4U2"/>
<evidence type="ECO:0000256" key="6">
    <source>
        <dbReference type="RuleBase" id="RU000686"/>
    </source>
</evidence>
<dbReference type="PANTHER" id="PTHR11501">
    <property type="entry name" value="MICROTUBULE-ASSOCIATED PROTEIN"/>
    <property type="match status" value="1"/>
</dbReference>
<feature type="region of interest" description="Disordered" evidence="7">
    <location>
        <begin position="1"/>
        <end position="36"/>
    </location>
</feature>
<dbReference type="Proteomes" id="UP001233172">
    <property type="component" value="Unassembled WGS sequence"/>
</dbReference>